<feature type="transmembrane region" description="Helical" evidence="1">
    <location>
        <begin position="100"/>
        <end position="119"/>
    </location>
</feature>
<name>A0AAW8TXY3_9ENTE</name>
<protein>
    <submittedName>
        <fullName evidence="2">Uncharacterized protein</fullName>
    </submittedName>
</protein>
<proteinExistence type="predicted"/>
<comment type="caution">
    <text evidence="2">The sequence shown here is derived from an EMBL/GenBank/DDBJ whole genome shotgun (WGS) entry which is preliminary data.</text>
</comment>
<sequence>MIEREKYLKRAKTWNIVLMLLTAFTILMNAAALSSTLNPQRSAYDTFEKAGMDADKMFQHANTLPVKVMFILGLALSVCLVVSYFLAHKKMAADEIPTKWPYLVLIGWQVIDMLFNIVYDPTGVNLTTSRGMLSLVMMYAIACVVPAVVYYNLFHAEKSTEQLS</sequence>
<feature type="transmembrane region" description="Helical" evidence="1">
    <location>
        <begin position="131"/>
        <end position="154"/>
    </location>
</feature>
<evidence type="ECO:0000256" key="1">
    <source>
        <dbReference type="SAM" id="Phobius"/>
    </source>
</evidence>
<reference evidence="2" key="1">
    <citation type="submission" date="2023-03" db="EMBL/GenBank/DDBJ databases">
        <authorList>
            <person name="Shen W."/>
            <person name="Cai J."/>
        </authorList>
    </citation>
    <scope>NUCLEOTIDE SEQUENCE</scope>
    <source>
        <strain evidence="2">B226-2</strain>
    </source>
</reference>
<gene>
    <name evidence="2" type="ORF">P7H43_07455</name>
</gene>
<dbReference type="EMBL" id="JARQBJ010000003">
    <property type="protein sequence ID" value="MDT2810316.1"/>
    <property type="molecule type" value="Genomic_DNA"/>
</dbReference>
<feature type="transmembrane region" description="Helical" evidence="1">
    <location>
        <begin position="68"/>
        <end position="88"/>
    </location>
</feature>
<keyword evidence="1" id="KW-0812">Transmembrane</keyword>
<keyword evidence="1" id="KW-0472">Membrane</keyword>
<organism evidence="2 3">
    <name type="scientific">Enterococcus asini</name>
    <dbReference type="NCBI Taxonomy" id="57732"/>
    <lineage>
        <taxon>Bacteria</taxon>
        <taxon>Bacillati</taxon>
        <taxon>Bacillota</taxon>
        <taxon>Bacilli</taxon>
        <taxon>Lactobacillales</taxon>
        <taxon>Enterococcaceae</taxon>
        <taxon>Enterococcus</taxon>
    </lineage>
</organism>
<accession>A0AAW8TXY3</accession>
<dbReference type="RefSeq" id="WP_311835416.1">
    <property type="nucleotide sequence ID" value="NZ_JARQBJ010000003.1"/>
</dbReference>
<evidence type="ECO:0000313" key="2">
    <source>
        <dbReference type="EMBL" id="MDT2810316.1"/>
    </source>
</evidence>
<evidence type="ECO:0000313" key="3">
    <source>
        <dbReference type="Proteomes" id="UP001256711"/>
    </source>
</evidence>
<dbReference type="AlphaFoldDB" id="A0AAW8TXY3"/>
<dbReference type="Proteomes" id="UP001256711">
    <property type="component" value="Unassembled WGS sequence"/>
</dbReference>
<keyword evidence="1" id="KW-1133">Transmembrane helix</keyword>